<dbReference type="Gene3D" id="2.40.50.100">
    <property type="match status" value="1"/>
</dbReference>
<dbReference type="Pfam" id="PF25989">
    <property type="entry name" value="YknX_C"/>
    <property type="match status" value="1"/>
</dbReference>
<feature type="domain" description="Multidrug resistance protein MdtA-like barrel-sandwich hybrid" evidence="4">
    <location>
        <begin position="77"/>
        <end position="196"/>
    </location>
</feature>
<dbReference type="InterPro" id="IPR058636">
    <property type="entry name" value="Beta-barrel_YknX"/>
</dbReference>
<dbReference type="FunFam" id="2.40.420.20:FF:000006">
    <property type="entry name" value="RND family efflux transporter MFP subunit"/>
    <property type="match status" value="1"/>
</dbReference>
<protein>
    <submittedName>
        <fullName evidence="7">Efflux RND transporter periplasmic adaptor subunit</fullName>
    </submittedName>
</protein>
<keyword evidence="3" id="KW-0175">Coiled coil</keyword>
<dbReference type="Proteomes" id="UP000263900">
    <property type="component" value="Chromosome"/>
</dbReference>
<dbReference type="InterPro" id="IPR058625">
    <property type="entry name" value="MdtA-like_BSH"/>
</dbReference>
<dbReference type="GO" id="GO:0015562">
    <property type="term" value="F:efflux transmembrane transporter activity"/>
    <property type="evidence" value="ECO:0007669"/>
    <property type="project" value="TreeGrafter"/>
</dbReference>
<dbReference type="InterPro" id="IPR058637">
    <property type="entry name" value="YknX-like_C"/>
</dbReference>
<evidence type="ECO:0000256" key="3">
    <source>
        <dbReference type="SAM" id="Coils"/>
    </source>
</evidence>
<keyword evidence="8" id="KW-1185">Reference proteome</keyword>
<dbReference type="Gene3D" id="1.10.287.470">
    <property type="entry name" value="Helix hairpin bin"/>
    <property type="match status" value="1"/>
</dbReference>
<gene>
    <name evidence="7" type="ORF">D3H65_00620</name>
</gene>
<feature type="domain" description="YknX-like C-terminal permuted SH3-like" evidence="5">
    <location>
        <begin position="283"/>
        <end position="348"/>
    </location>
</feature>
<dbReference type="InterPro" id="IPR006143">
    <property type="entry name" value="RND_pump_MFP"/>
</dbReference>
<evidence type="ECO:0000313" key="8">
    <source>
        <dbReference type="Proteomes" id="UP000263900"/>
    </source>
</evidence>
<evidence type="ECO:0000259" key="6">
    <source>
        <dbReference type="Pfam" id="PF25990"/>
    </source>
</evidence>
<evidence type="ECO:0000256" key="2">
    <source>
        <dbReference type="ARBA" id="ARBA00022448"/>
    </source>
</evidence>
<keyword evidence="2" id="KW-0813">Transport</keyword>
<evidence type="ECO:0000259" key="4">
    <source>
        <dbReference type="Pfam" id="PF25917"/>
    </source>
</evidence>
<dbReference type="EMBL" id="CP032157">
    <property type="protein sequence ID" value="AXY72567.1"/>
    <property type="molecule type" value="Genomic_DNA"/>
</dbReference>
<name>A0A3B7MG45_9BACT</name>
<dbReference type="AlphaFoldDB" id="A0A3B7MG45"/>
<dbReference type="SUPFAM" id="SSF111369">
    <property type="entry name" value="HlyD-like secretion proteins"/>
    <property type="match status" value="1"/>
</dbReference>
<dbReference type="NCBIfam" id="TIGR01730">
    <property type="entry name" value="RND_mfp"/>
    <property type="match status" value="1"/>
</dbReference>
<feature type="domain" description="YknX-like beta-barrel" evidence="6">
    <location>
        <begin position="202"/>
        <end position="268"/>
    </location>
</feature>
<dbReference type="OrthoDB" id="9806939at2"/>
<dbReference type="PANTHER" id="PTHR30469:SF15">
    <property type="entry name" value="HLYD FAMILY OF SECRETION PROTEINS"/>
    <property type="match status" value="1"/>
</dbReference>
<reference evidence="7 8" key="1">
    <citation type="submission" date="2018-09" db="EMBL/GenBank/DDBJ databases">
        <title>Genome sequencing of strain 6GH32-13.</title>
        <authorList>
            <person name="Weon H.-Y."/>
            <person name="Heo J."/>
            <person name="Kwon S.-W."/>
        </authorList>
    </citation>
    <scope>NUCLEOTIDE SEQUENCE [LARGE SCALE GENOMIC DNA]</scope>
    <source>
        <strain evidence="7 8">5GH32-13</strain>
    </source>
</reference>
<organism evidence="7 8">
    <name type="scientific">Paraflavitalea soli</name>
    <dbReference type="NCBI Taxonomy" id="2315862"/>
    <lineage>
        <taxon>Bacteria</taxon>
        <taxon>Pseudomonadati</taxon>
        <taxon>Bacteroidota</taxon>
        <taxon>Chitinophagia</taxon>
        <taxon>Chitinophagales</taxon>
        <taxon>Chitinophagaceae</taxon>
        <taxon>Paraflavitalea</taxon>
    </lineage>
</organism>
<accession>A0A3B7MG45</accession>
<proteinExistence type="inferred from homology"/>
<dbReference type="RefSeq" id="WP_119048405.1">
    <property type="nucleotide sequence ID" value="NZ_CP032157.1"/>
</dbReference>
<feature type="coiled-coil region" evidence="3">
    <location>
        <begin position="110"/>
        <end position="168"/>
    </location>
</feature>
<dbReference type="Gene3D" id="2.40.30.170">
    <property type="match status" value="1"/>
</dbReference>
<evidence type="ECO:0000313" key="7">
    <source>
        <dbReference type="EMBL" id="AXY72567.1"/>
    </source>
</evidence>
<evidence type="ECO:0000259" key="5">
    <source>
        <dbReference type="Pfam" id="PF25989"/>
    </source>
</evidence>
<dbReference type="KEGG" id="pseg:D3H65_00620"/>
<dbReference type="Gene3D" id="2.40.420.20">
    <property type="match status" value="1"/>
</dbReference>
<sequence>MKKTLILSLFLIIIIGVVAARLAANKKKINAKKQPLKIENIRIPVTIISVREEIQEASLVKTGMLAPFKEAKLLSVSSGNLQRLLFNLGDNVRQGQPLAIVDTRLLELDLRRSASNVDKLKRDLQTYTELLEGNAATQEKVNDIRQQYNDARNHVEQLQRQIADATIKAPTSGIIGSKGVEEGMFVSTGTQIASIINLSQVKVQVYLTEAEVYQVSLGQNIKLTTDVYPDRSFAGTVTFISPQANQAYNYQVEITAPNNKDTPLRSGTFVYADFSRKTTRKVILIPREALLESTQHASVYTVQNGKAVLRSIKVGAEYGDNIQVTEGLQPGEQVITSGQINLKDGALINMSK</sequence>
<dbReference type="Pfam" id="PF25990">
    <property type="entry name" value="Beta-barrel_YknX"/>
    <property type="match status" value="1"/>
</dbReference>
<comment type="similarity">
    <text evidence="1">Belongs to the membrane fusion protein (MFP) (TC 8.A.1) family.</text>
</comment>
<dbReference type="PANTHER" id="PTHR30469">
    <property type="entry name" value="MULTIDRUG RESISTANCE PROTEIN MDTA"/>
    <property type="match status" value="1"/>
</dbReference>
<evidence type="ECO:0000256" key="1">
    <source>
        <dbReference type="ARBA" id="ARBA00009477"/>
    </source>
</evidence>
<dbReference type="GO" id="GO:1990281">
    <property type="term" value="C:efflux pump complex"/>
    <property type="evidence" value="ECO:0007669"/>
    <property type="project" value="TreeGrafter"/>
</dbReference>
<dbReference type="Pfam" id="PF25917">
    <property type="entry name" value="BSH_RND"/>
    <property type="match status" value="1"/>
</dbReference>